<dbReference type="AlphaFoldDB" id="A0A2N3KTR6"/>
<dbReference type="PRINTS" id="PR00081">
    <property type="entry name" value="GDHRDH"/>
</dbReference>
<dbReference type="PRINTS" id="PR00080">
    <property type="entry name" value="SDRFAMILY"/>
</dbReference>
<comment type="similarity">
    <text evidence="1">Belongs to the short-chain dehydrogenases/reductases (SDR) family.</text>
</comment>
<keyword evidence="2" id="KW-0560">Oxidoreductase</keyword>
<dbReference type="InterPro" id="IPR036291">
    <property type="entry name" value="NAD(P)-bd_dom_sf"/>
</dbReference>
<evidence type="ECO:0000313" key="3">
    <source>
        <dbReference type="EMBL" id="PKR53979.1"/>
    </source>
</evidence>
<dbReference type="GO" id="GO:0005975">
    <property type="term" value="P:carbohydrate metabolic process"/>
    <property type="evidence" value="ECO:0007669"/>
    <property type="project" value="UniProtKB-ARBA"/>
</dbReference>
<reference evidence="3 4" key="1">
    <citation type="submission" date="2017-09" db="EMBL/GenBank/DDBJ databases">
        <title>Biodiversity and function of Thalassospira species in the particle-attached aromatic-hydrocarbon-degrading consortia from the surface seawater of the South China Sea.</title>
        <authorList>
            <person name="Dong C."/>
            <person name="Liu R."/>
            <person name="Shao Z."/>
        </authorList>
    </citation>
    <scope>NUCLEOTIDE SEQUENCE [LARGE SCALE GENOMIC DNA]</scope>
    <source>
        <strain evidence="3 4">CSC1P2</strain>
    </source>
</reference>
<evidence type="ECO:0000313" key="4">
    <source>
        <dbReference type="Proteomes" id="UP000233597"/>
    </source>
</evidence>
<dbReference type="GO" id="GO:0050664">
    <property type="term" value="F:oxidoreductase activity, acting on NAD(P)H, oxygen as acceptor"/>
    <property type="evidence" value="ECO:0007669"/>
    <property type="project" value="TreeGrafter"/>
</dbReference>
<name>A0A2N3KTR6_9PROT</name>
<dbReference type="SUPFAM" id="SSF51735">
    <property type="entry name" value="NAD(P)-binding Rossmann-fold domains"/>
    <property type="match status" value="1"/>
</dbReference>
<accession>A0A2N3KTR6</accession>
<evidence type="ECO:0000256" key="2">
    <source>
        <dbReference type="ARBA" id="ARBA00023002"/>
    </source>
</evidence>
<dbReference type="PANTHER" id="PTHR43008:SF4">
    <property type="entry name" value="CHAIN DEHYDROGENASE, PUTATIVE (AFU_ORTHOLOGUE AFUA_4G08710)-RELATED"/>
    <property type="match status" value="1"/>
</dbReference>
<dbReference type="InterPro" id="IPR002347">
    <property type="entry name" value="SDR_fam"/>
</dbReference>
<dbReference type="InterPro" id="IPR020904">
    <property type="entry name" value="Sc_DH/Rdtase_CS"/>
</dbReference>
<dbReference type="RefSeq" id="WP_101266269.1">
    <property type="nucleotide sequence ID" value="NZ_NWTK01000006.1"/>
</dbReference>
<comment type="caution">
    <text evidence="3">The sequence shown here is derived from an EMBL/GenBank/DDBJ whole genome shotgun (WGS) entry which is preliminary data.</text>
</comment>
<protein>
    <submittedName>
        <fullName evidence="3">3-oxoacyl-ACP reductase</fullName>
    </submittedName>
</protein>
<dbReference type="EMBL" id="NWTK01000006">
    <property type="protein sequence ID" value="PKR53979.1"/>
    <property type="molecule type" value="Genomic_DNA"/>
</dbReference>
<dbReference type="PANTHER" id="PTHR43008">
    <property type="entry name" value="BENZIL REDUCTASE"/>
    <property type="match status" value="1"/>
</dbReference>
<gene>
    <name evidence="3" type="ORF">COO20_10430</name>
</gene>
<organism evidence="3 4">
    <name type="scientific">Thalassospira marina</name>
    <dbReference type="NCBI Taxonomy" id="2048283"/>
    <lineage>
        <taxon>Bacteria</taxon>
        <taxon>Pseudomonadati</taxon>
        <taxon>Pseudomonadota</taxon>
        <taxon>Alphaproteobacteria</taxon>
        <taxon>Rhodospirillales</taxon>
        <taxon>Thalassospiraceae</taxon>
        <taxon>Thalassospira</taxon>
    </lineage>
</organism>
<dbReference type="PROSITE" id="PS00061">
    <property type="entry name" value="ADH_SHORT"/>
    <property type="match status" value="1"/>
</dbReference>
<dbReference type="FunFam" id="3.40.50.720:FF:000240">
    <property type="entry name" value="SDR family oxidoreductase"/>
    <property type="match status" value="1"/>
</dbReference>
<dbReference type="Proteomes" id="UP000233597">
    <property type="component" value="Unassembled WGS sequence"/>
</dbReference>
<dbReference type="OrthoDB" id="9803333at2"/>
<dbReference type="GO" id="GO:0016616">
    <property type="term" value="F:oxidoreductase activity, acting on the CH-OH group of donors, NAD or NADP as acceptor"/>
    <property type="evidence" value="ECO:0007669"/>
    <property type="project" value="UniProtKB-ARBA"/>
</dbReference>
<dbReference type="Pfam" id="PF13561">
    <property type="entry name" value="adh_short_C2"/>
    <property type="match status" value="1"/>
</dbReference>
<dbReference type="Gene3D" id="3.40.50.720">
    <property type="entry name" value="NAD(P)-binding Rossmann-like Domain"/>
    <property type="match status" value="1"/>
</dbReference>
<sequence length="258" mass="27828">MDYMKQFRLDGRTAFITGAGRGIGLCTANALAQAGADVIISGIDQADLDAATEQLTTQGHKVRSFLLDVTNSAATTEIADKLASEGIEVDILIANAGIAWPDTRAEDMDDAAWAKVIDVNLTGAFYSCRAFGRHMLERKRGAIVTVGSMSGFISNKPQNQVHYNASKAGLHHMTKSLAGEWADRNVRVNSVAPTYVNTVMSNVTAKKPEYFGPWMENTPMKRMIEPEEVATTNLFLASDASSGLTGSIVMVDAGYTIW</sequence>
<evidence type="ECO:0000256" key="1">
    <source>
        <dbReference type="ARBA" id="ARBA00006484"/>
    </source>
</evidence>
<proteinExistence type="inferred from homology"/>